<proteinExistence type="inferred from homology"/>
<feature type="transmembrane region" description="Helical" evidence="6">
    <location>
        <begin position="7"/>
        <end position="40"/>
    </location>
</feature>
<feature type="transmembrane region" description="Helical" evidence="6">
    <location>
        <begin position="180"/>
        <end position="200"/>
    </location>
</feature>
<dbReference type="RefSeq" id="WP_062663648.1">
    <property type="nucleotide sequence ID" value="NZ_FIZX01000002.1"/>
</dbReference>
<dbReference type="OrthoDB" id="457670at2"/>
<keyword evidence="8" id="KW-1185">Reference proteome</keyword>
<accession>A0A128F3Q2</accession>
<keyword evidence="6" id="KW-1003">Cell membrane</keyword>
<reference evidence="8" key="1">
    <citation type="submission" date="2016-02" db="EMBL/GenBank/DDBJ databases">
        <authorList>
            <person name="Rodrigo-Torres Lidia"/>
            <person name="Arahal R.David."/>
        </authorList>
    </citation>
    <scope>NUCLEOTIDE SEQUENCE [LARGE SCALE GENOMIC DNA]</scope>
    <source>
        <strain evidence="8">CECT 9029</strain>
    </source>
</reference>
<comment type="similarity">
    <text evidence="2 6">Belongs to the 4-toluene sulfonate uptake permease (TSUP) (TC 2.A.102) family.</text>
</comment>
<evidence type="ECO:0000256" key="1">
    <source>
        <dbReference type="ARBA" id="ARBA00004141"/>
    </source>
</evidence>
<comment type="subcellular location">
    <subcellularLocation>
        <location evidence="6">Cell membrane</location>
        <topology evidence="6">Multi-pass membrane protein</topology>
    </subcellularLocation>
    <subcellularLocation>
        <location evidence="1">Membrane</location>
        <topology evidence="1">Multi-pass membrane protein</topology>
    </subcellularLocation>
</comment>
<feature type="transmembrane region" description="Helical" evidence="6">
    <location>
        <begin position="250"/>
        <end position="267"/>
    </location>
</feature>
<evidence type="ECO:0000256" key="2">
    <source>
        <dbReference type="ARBA" id="ARBA00009142"/>
    </source>
</evidence>
<keyword evidence="4 6" id="KW-1133">Transmembrane helix</keyword>
<dbReference type="Proteomes" id="UP000071641">
    <property type="component" value="Unassembled WGS sequence"/>
</dbReference>
<feature type="transmembrane region" description="Helical" evidence="6">
    <location>
        <begin position="52"/>
        <end position="72"/>
    </location>
</feature>
<evidence type="ECO:0000313" key="7">
    <source>
        <dbReference type="EMBL" id="CZF81418.1"/>
    </source>
</evidence>
<dbReference type="PANTHER" id="PTHR43483">
    <property type="entry name" value="MEMBRANE TRANSPORTER PROTEIN HI_0806-RELATED"/>
    <property type="match status" value="1"/>
</dbReference>
<dbReference type="InterPro" id="IPR002781">
    <property type="entry name" value="TM_pro_TauE-like"/>
</dbReference>
<feature type="transmembrane region" description="Helical" evidence="6">
    <location>
        <begin position="144"/>
        <end position="168"/>
    </location>
</feature>
<dbReference type="GO" id="GO:0005886">
    <property type="term" value="C:plasma membrane"/>
    <property type="evidence" value="ECO:0007669"/>
    <property type="project" value="UniProtKB-SubCell"/>
</dbReference>
<evidence type="ECO:0000256" key="3">
    <source>
        <dbReference type="ARBA" id="ARBA00022692"/>
    </source>
</evidence>
<dbReference type="AlphaFoldDB" id="A0A128F3Q2"/>
<dbReference type="PANTHER" id="PTHR43483:SF3">
    <property type="entry name" value="MEMBRANE TRANSPORTER PROTEIN HI_0806-RELATED"/>
    <property type="match status" value="1"/>
</dbReference>
<feature type="transmembrane region" description="Helical" evidence="6">
    <location>
        <begin position="84"/>
        <end position="101"/>
    </location>
</feature>
<dbReference type="Pfam" id="PF01925">
    <property type="entry name" value="TauE"/>
    <property type="match status" value="1"/>
</dbReference>
<evidence type="ECO:0000256" key="5">
    <source>
        <dbReference type="ARBA" id="ARBA00023136"/>
    </source>
</evidence>
<feature type="transmembrane region" description="Helical" evidence="6">
    <location>
        <begin position="212"/>
        <end position="230"/>
    </location>
</feature>
<keyword evidence="5 6" id="KW-0472">Membrane</keyword>
<dbReference type="STRING" id="1796497.GCE9029_02597"/>
<dbReference type="EMBL" id="FIZX01000002">
    <property type="protein sequence ID" value="CZF81418.1"/>
    <property type="molecule type" value="Genomic_DNA"/>
</dbReference>
<protein>
    <recommendedName>
        <fullName evidence="6">Probable membrane transporter protein</fullName>
    </recommendedName>
</protein>
<evidence type="ECO:0000256" key="6">
    <source>
        <dbReference type="RuleBase" id="RU363041"/>
    </source>
</evidence>
<sequence length="268" mass="28770">MNEYLFISYYIAAGLGIGLLAGLVGVGGGGMAVPIFTFLFTKQGIGHDDVVHLALGTSMAAMIFTTFGSMKAHLRKGNVDTKMAIRMSGAVLVGTFLATFIASYLNGVYLAGFFSLFMLYVAFKMFKKKLHHYNENPQGPVGNIFTGFSIGSVSALVSISGAGLTIPYLVQQNVEIKRAIGTSAAIGFPIALSGTFGYLINGLHNTDMSNMVLGYIYLPALIAFSISSYLTTRVGVRLAYYFPSETLKKFIGILCVMLSAKMFFQVIG</sequence>
<name>A0A128F3Q2_9GAMM</name>
<organism evidence="7 8">
    <name type="scientific">Grimontia celer</name>
    <dbReference type="NCBI Taxonomy" id="1796497"/>
    <lineage>
        <taxon>Bacteria</taxon>
        <taxon>Pseudomonadati</taxon>
        <taxon>Pseudomonadota</taxon>
        <taxon>Gammaproteobacteria</taxon>
        <taxon>Vibrionales</taxon>
        <taxon>Vibrionaceae</taxon>
        <taxon>Grimontia</taxon>
    </lineage>
</organism>
<keyword evidence="3 6" id="KW-0812">Transmembrane</keyword>
<evidence type="ECO:0000256" key="4">
    <source>
        <dbReference type="ARBA" id="ARBA00022989"/>
    </source>
</evidence>
<gene>
    <name evidence="7" type="ORF">GCE9029_02597</name>
</gene>
<evidence type="ECO:0000313" key="8">
    <source>
        <dbReference type="Proteomes" id="UP000071641"/>
    </source>
</evidence>